<proteinExistence type="predicted"/>
<reference evidence="2" key="1">
    <citation type="submission" date="2022-11" db="EMBL/GenBank/DDBJ databases">
        <authorList>
            <person name="Petersen C."/>
        </authorList>
    </citation>
    <scope>NUCLEOTIDE SEQUENCE</scope>
    <source>
        <strain evidence="2">IBT 19713</strain>
    </source>
</reference>
<dbReference type="RefSeq" id="XP_058333826.1">
    <property type="nucleotide sequence ID" value="XM_058470685.1"/>
</dbReference>
<dbReference type="EMBL" id="JAPQKS010000002">
    <property type="protein sequence ID" value="KAJ5246405.1"/>
    <property type="molecule type" value="Genomic_DNA"/>
</dbReference>
<feature type="compositionally biased region" description="Basic and acidic residues" evidence="1">
    <location>
        <begin position="14"/>
        <end position="28"/>
    </location>
</feature>
<feature type="region of interest" description="Disordered" evidence="1">
    <location>
        <begin position="1"/>
        <end position="49"/>
    </location>
</feature>
<protein>
    <submittedName>
        <fullName evidence="2">Uncharacterized protein</fullName>
    </submittedName>
</protein>
<evidence type="ECO:0000313" key="3">
    <source>
        <dbReference type="Proteomes" id="UP001150941"/>
    </source>
</evidence>
<evidence type="ECO:0000313" key="2">
    <source>
        <dbReference type="EMBL" id="KAJ5246405.1"/>
    </source>
</evidence>
<dbReference type="AlphaFoldDB" id="A0A9W9PGQ8"/>
<dbReference type="GeneID" id="83197988"/>
<keyword evidence="3" id="KW-1185">Reference proteome</keyword>
<reference evidence="2" key="2">
    <citation type="journal article" date="2023" name="IMA Fungus">
        <title>Comparative genomic study of the Penicillium genus elucidates a diverse pangenome and 15 lateral gene transfer events.</title>
        <authorList>
            <person name="Petersen C."/>
            <person name="Sorensen T."/>
            <person name="Nielsen M.R."/>
            <person name="Sondergaard T.E."/>
            <person name="Sorensen J.L."/>
            <person name="Fitzpatrick D.A."/>
            <person name="Frisvad J.C."/>
            <person name="Nielsen K.L."/>
        </authorList>
    </citation>
    <scope>NUCLEOTIDE SEQUENCE</scope>
    <source>
        <strain evidence="2">IBT 19713</strain>
    </source>
</reference>
<gene>
    <name evidence="2" type="ORF">N7468_001388</name>
</gene>
<organism evidence="2 3">
    <name type="scientific">Penicillium chermesinum</name>
    <dbReference type="NCBI Taxonomy" id="63820"/>
    <lineage>
        <taxon>Eukaryota</taxon>
        <taxon>Fungi</taxon>
        <taxon>Dikarya</taxon>
        <taxon>Ascomycota</taxon>
        <taxon>Pezizomycotina</taxon>
        <taxon>Eurotiomycetes</taxon>
        <taxon>Eurotiomycetidae</taxon>
        <taxon>Eurotiales</taxon>
        <taxon>Aspergillaceae</taxon>
        <taxon>Penicillium</taxon>
    </lineage>
</organism>
<comment type="caution">
    <text evidence="2">The sequence shown here is derived from an EMBL/GenBank/DDBJ whole genome shotgun (WGS) entry which is preliminary data.</text>
</comment>
<name>A0A9W9PGQ8_9EURO</name>
<accession>A0A9W9PGQ8</accession>
<dbReference type="Proteomes" id="UP001150941">
    <property type="component" value="Unassembled WGS sequence"/>
</dbReference>
<evidence type="ECO:0000256" key="1">
    <source>
        <dbReference type="SAM" id="MobiDB-lite"/>
    </source>
</evidence>
<sequence length="136" mass="14680">MDSPNLKAPCQEQRNPEHALTSDKERVSAPRPRAKPPPPSPAIQSGQRRSISCGPVSFARDCQGSAKATKLLLPFAVHIISSCPAFHGVLSGRSDLPSGRHHGSMSTSTPAKSSYQSCLDQYRESLLHVCLVYTVD</sequence>